<dbReference type="RefSeq" id="WP_110885729.1">
    <property type="nucleotide sequence ID" value="NZ_QJSX01000003.1"/>
</dbReference>
<dbReference type="Proteomes" id="UP000248326">
    <property type="component" value="Unassembled WGS sequence"/>
</dbReference>
<evidence type="ECO:0000313" key="1">
    <source>
        <dbReference type="EMBL" id="PYE55391.1"/>
    </source>
</evidence>
<protein>
    <recommendedName>
        <fullName evidence="3">Antitoxin VbhA domain-containing protein</fullName>
    </recommendedName>
</protein>
<comment type="caution">
    <text evidence="1">The sequence shown here is derived from an EMBL/GenBank/DDBJ whole genome shotgun (WGS) entry which is preliminary data.</text>
</comment>
<organism evidence="1 2">
    <name type="scientific">Deinococcus yavapaiensis KR-236</name>
    <dbReference type="NCBI Taxonomy" id="694435"/>
    <lineage>
        <taxon>Bacteria</taxon>
        <taxon>Thermotogati</taxon>
        <taxon>Deinococcota</taxon>
        <taxon>Deinococci</taxon>
        <taxon>Deinococcales</taxon>
        <taxon>Deinococcaceae</taxon>
        <taxon>Deinococcus</taxon>
    </lineage>
</organism>
<evidence type="ECO:0000313" key="2">
    <source>
        <dbReference type="Proteomes" id="UP000248326"/>
    </source>
</evidence>
<evidence type="ECO:0008006" key="3">
    <source>
        <dbReference type="Google" id="ProtNLM"/>
    </source>
</evidence>
<accession>A0A318SE78</accession>
<keyword evidence="2" id="KW-1185">Reference proteome</keyword>
<reference evidence="1 2" key="1">
    <citation type="submission" date="2018-06" db="EMBL/GenBank/DDBJ databases">
        <title>Genomic Encyclopedia of Type Strains, Phase IV (KMG-IV): sequencing the most valuable type-strain genomes for metagenomic binning, comparative biology and taxonomic classification.</title>
        <authorList>
            <person name="Goeker M."/>
        </authorList>
    </citation>
    <scope>NUCLEOTIDE SEQUENCE [LARGE SCALE GENOMIC DNA]</scope>
    <source>
        <strain evidence="1 2">DSM 18048</strain>
    </source>
</reference>
<gene>
    <name evidence="1" type="ORF">DES52_103224</name>
</gene>
<name>A0A318SE78_9DEIO</name>
<dbReference type="AlphaFoldDB" id="A0A318SE78"/>
<dbReference type="EMBL" id="QJSX01000003">
    <property type="protein sequence ID" value="PYE55391.1"/>
    <property type="molecule type" value="Genomic_DNA"/>
</dbReference>
<proteinExistence type="predicted"/>
<sequence length="62" mass="7308">MTVARQKYLEAREAILSAHEHGRMTLLEARERLLALERGKVTQQEAHDRVSAYDRLRYSRAR</sequence>